<reference evidence="10" key="2">
    <citation type="submission" date="2015-01" db="EMBL/GenBank/DDBJ databases">
        <title>Evolutionary Origins and Diversification of the Mycorrhizal Mutualists.</title>
        <authorList>
            <consortium name="DOE Joint Genome Institute"/>
            <consortium name="Mycorrhizal Genomics Consortium"/>
            <person name="Kohler A."/>
            <person name="Kuo A."/>
            <person name="Nagy L.G."/>
            <person name="Floudas D."/>
            <person name="Copeland A."/>
            <person name="Barry K.W."/>
            <person name="Cichocki N."/>
            <person name="Veneault-Fourrey C."/>
            <person name="LaButti K."/>
            <person name="Lindquist E.A."/>
            <person name="Lipzen A."/>
            <person name="Lundell T."/>
            <person name="Morin E."/>
            <person name="Murat C."/>
            <person name="Riley R."/>
            <person name="Ohm R."/>
            <person name="Sun H."/>
            <person name="Tunlid A."/>
            <person name="Henrissat B."/>
            <person name="Grigoriev I.V."/>
            <person name="Hibbett D.S."/>
            <person name="Martin F."/>
        </authorList>
    </citation>
    <scope>NUCLEOTIDE SEQUENCE [LARGE SCALE GENOMIC DNA]</scope>
    <source>
        <strain evidence="10">Foug A</strain>
    </source>
</reference>
<dbReference type="GO" id="GO:0003735">
    <property type="term" value="F:structural constituent of ribosome"/>
    <property type="evidence" value="ECO:0007669"/>
    <property type="project" value="TreeGrafter"/>
</dbReference>
<dbReference type="GO" id="GO:0006412">
    <property type="term" value="P:translation"/>
    <property type="evidence" value="ECO:0007669"/>
    <property type="project" value="InterPro"/>
</dbReference>
<evidence type="ECO:0000256" key="5">
    <source>
        <dbReference type="ARBA" id="ARBA00023014"/>
    </source>
</evidence>
<dbReference type="EMBL" id="KN822005">
    <property type="protein sequence ID" value="KIM70146.1"/>
    <property type="molecule type" value="Genomic_DNA"/>
</dbReference>
<dbReference type="AlphaFoldDB" id="A0A0C3EQS8"/>
<dbReference type="FunCoup" id="A0A0C3EQS8">
    <property type="interactions" value="53"/>
</dbReference>
<dbReference type="GO" id="GO:0051536">
    <property type="term" value="F:iron-sulfur cluster binding"/>
    <property type="evidence" value="ECO:0007669"/>
    <property type="project" value="UniProtKB-KW"/>
</dbReference>
<keyword evidence="3" id="KW-0809">Transit peptide</keyword>
<accession>A0A0C3EQS8</accession>
<dbReference type="STRING" id="1036808.A0A0C3EQS8"/>
<dbReference type="HOGENOM" id="CLU_019579_0_0_1"/>
<dbReference type="OrthoDB" id="421327at2759"/>
<evidence type="ECO:0000256" key="1">
    <source>
        <dbReference type="ARBA" id="ARBA00004173"/>
    </source>
</evidence>
<proteinExistence type="predicted"/>
<organism evidence="9 10">
    <name type="scientific">Scleroderma citrinum Foug A</name>
    <dbReference type="NCBI Taxonomy" id="1036808"/>
    <lineage>
        <taxon>Eukaryota</taxon>
        <taxon>Fungi</taxon>
        <taxon>Dikarya</taxon>
        <taxon>Basidiomycota</taxon>
        <taxon>Agaricomycotina</taxon>
        <taxon>Agaricomycetes</taxon>
        <taxon>Agaricomycetidae</taxon>
        <taxon>Boletales</taxon>
        <taxon>Sclerodermatineae</taxon>
        <taxon>Sclerodermataceae</taxon>
        <taxon>Scleroderma</taxon>
    </lineage>
</organism>
<sequence length="708" mass="78624">MIHRTSTSVRVASYLARQGVRALSSSANTHAVQPNPPVTLDPTLKTLLQGVDLSVSSHKKKVEGELHSRPLRELEPFQDDKGVVAYYDGIDDDGDALIEPTQRREDRKSPAARFGSDRIGSVVLPSELQHAIISLINDSDKSQLHSDAKRLFLSEDGSELNWDAAYDVRYKSRKQTYRHAQRDATAFASVILPAHYSAISAVLRHVKHRLGLTWNIRNVIDWGSGTGTGLWAALDALHKGFPGEEDRSLVANSSVVSYIGIDKRDGLISIGKQLLKRLDSNPLIVSWQKSFQESDRIDRSQGQHTLALSAFMLSSLPTHLSRKQMVNEMWESGAHTIILIDFNTKIGFENIAEARQLLLNLGRKDQEDSASEHFSVRGSHVVAPCPHDRPCPLYQPGASRLVCGFSQRLQRPTFLRHTKHVKDGHEDMGYSYVVVQRGSRPDAMVEPVGRIGAVGKEMGHEALAHAVLRELEHADERHYNPQSPPPPTSLSPPVQGSDESVDEGSPQMQSDTLPSFSSDAERHAPAHEQLYVSGADAIDAAKTSSLPHGDVDTLPNPVRAQTRQPMDLEEALRREAYGWPRLVFPPLKRSGHIIIDACTPEGKIMRLTIPKSQGKQPFYDARKSGWGDLFPHSSKNKPVERFQTTTKVQNGSARGDDIGKRAKGRDKRSGLEDKSYEAMDAKIRKEKWRSNRKMLAAAKILTQDVSEP</sequence>
<evidence type="ECO:0000313" key="10">
    <source>
        <dbReference type="Proteomes" id="UP000053989"/>
    </source>
</evidence>
<dbReference type="InParanoid" id="A0A0C3EQS8"/>
<dbReference type="GO" id="GO:0005763">
    <property type="term" value="C:mitochondrial small ribosomal subunit"/>
    <property type="evidence" value="ECO:0007669"/>
    <property type="project" value="TreeGrafter"/>
</dbReference>
<evidence type="ECO:0008006" key="11">
    <source>
        <dbReference type="Google" id="ProtNLM"/>
    </source>
</evidence>
<evidence type="ECO:0000256" key="7">
    <source>
        <dbReference type="ARBA" id="ARBA00045681"/>
    </source>
</evidence>
<evidence type="ECO:0000313" key="9">
    <source>
        <dbReference type="EMBL" id="KIM70146.1"/>
    </source>
</evidence>
<name>A0A0C3EQS8_9AGAM</name>
<protein>
    <recommendedName>
        <fullName evidence="11">Rsm22-domain-containing protein</fullName>
    </recommendedName>
</protein>
<dbReference type="InterPro" id="IPR052571">
    <property type="entry name" value="Mt_RNA_Methyltransferase"/>
</dbReference>
<dbReference type="GO" id="GO:0008168">
    <property type="term" value="F:methyltransferase activity"/>
    <property type="evidence" value="ECO:0007669"/>
    <property type="project" value="InterPro"/>
</dbReference>
<keyword evidence="4" id="KW-0408">Iron</keyword>
<comment type="function">
    <text evidence="7">Mitochondrial ribosome (mitoribosome) assembly factor. Binds at the interface of the head and body domains of the mitochondrial small ribosomal subunit (mt-SSU), occluding the mRNA channel and preventing compaction of the head domain towards the body. Probable inactive methyltransferase: retains the characteristic folding and ability to bind S-adenosyl-L-methionine, but it probably lost its methyltransferase activity.</text>
</comment>
<dbReference type="PANTHER" id="PTHR13184">
    <property type="entry name" value="37S RIBOSOMAL PROTEIN S22"/>
    <property type="match status" value="1"/>
</dbReference>
<feature type="region of interest" description="Disordered" evidence="8">
    <location>
        <begin position="631"/>
        <end position="673"/>
    </location>
</feature>
<evidence type="ECO:0000256" key="8">
    <source>
        <dbReference type="SAM" id="MobiDB-lite"/>
    </source>
</evidence>
<feature type="compositionally biased region" description="Polar residues" evidence="8">
    <location>
        <begin position="506"/>
        <end position="518"/>
    </location>
</feature>
<gene>
    <name evidence="9" type="ORF">SCLCIDRAFT_1207449</name>
</gene>
<evidence type="ECO:0000256" key="2">
    <source>
        <dbReference type="ARBA" id="ARBA00022723"/>
    </source>
</evidence>
<evidence type="ECO:0000256" key="4">
    <source>
        <dbReference type="ARBA" id="ARBA00023004"/>
    </source>
</evidence>
<feature type="compositionally biased region" description="Polar residues" evidence="8">
    <location>
        <begin position="642"/>
        <end position="652"/>
    </location>
</feature>
<keyword evidence="5" id="KW-0411">Iron-sulfur</keyword>
<evidence type="ECO:0000256" key="6">
    <source>
        <dbReference type="ARBA" id="ARBA00023128"/>
    </source>
</evidence>
<feature type="region of interest" description="Disordered" evidence="8">
    <location>
        <begin position="476"/>
        <end position="522"/>
    </location>
</feature>
<dbReference type="Pfam" id="PF09243">
    <property type="entry name" value="Rsm22"/>
    <property type="match status" value="2"/>
</dbReference>
<keyword evidence="2" id="KW-0479">Metal-binding</keyword>
<dbReference type="Proteomes" id="UP000053989">
    <property type="component" value="Unassembled WGS sequence"/>
</dbReference>
<keyword evidence="10" id="KW-1185">Reference proteome</keyword>
<dbReference type="GO" id="GO:0046872">
    <property type="term" value="F:metal ion binding"/>
    <property type="evidence" value="ECO:0007669"/>
    <property type="project" value="UniProtKB-KW"/>
</dbReference>
<dbReference type="InterPro" id="IPR015324">
    <property type="entry name" value="Ribosomal_Rsm22-like"/>
</dbReference>
<dbReference type="PANTHER" id="PTHR13184:SF5">
    <property type="entry name" value="METHYLTRANSFERASE-LIKE PROTEIN 17, MITOCHONDRIAL"/>
    <property type="match status" value="1"/>
</dbReference>
<comment type="subcellular location">
    <subcellularLocation>
        <location evidence="1">Mitochondrion</location>
    </subcellularLocation>
</comment>
<keyword evidence="6" id="KW-0496">Mitochondrion</keyword>
<evidence type="ECO:0000256" key="3">
    <source>
        <dbReference type="ARBA" id="ARBA00022946"/>
    </source>
</evidence>
<reference evidence="9 10" key="1">
    <citation type="submission" date="2014-04" db="EMBL/GenBank/DDBJ databases">
        <authorList>
            <consortium name="DOE Joint Genome Institute"/>
            <person name="Kuo A."/>
            <person name="Kohler A."/>
            <person name="Nagy L.G."/>
            <person name="Floudas D."/>
            <person name="Copeland A."/>
            <person name="Barry K.W."/>
            <person name="Cichocki N."/>
            <person name="Veneault-Fourrey C."/>
            <person name="LaButti K."/>
            <person name="Lindquist E.A."/>
            <person name="Lipzen A."/>
            <person name="Lundell T."/>
            <person name="Morin E."/>
            <person name="Murat C."/>
            <person name="Sun H."/>
            <person name="Tunlid A."/>
            <person name="Henrissat B."/>
            <person name="Grigoriev I.V."/>
            <person name="Hibbett D.S."/>
            <person name="Martin F."/>
            <person name="Nordberg H.P."/>
            <person name="Cantor M.N."/>
            <person name="Hua S.X."/>
        </authorList>
    </citation>
    <scope>NUCLEOTIDE SEQUENCE [LARGE SCALE GENOMIC DNA]</scope>
    <source>
        <strain evidence="9 10">Foug A</strain>
    </source>
</reference>